<feature type="compositionally biased region" description="Polar residues" evidence="1">
    <location>
        <begin position="59"/>
        <end position="68"/>
    </location>
</feature>
<dbReference type="Proteomes" id="UP001148786">
    <property type="component" value="Unassembled WGS sequence"/>
</dbReference>
<dbReference type="EMBL" id="JANKHO010000229">
    <property type="protein sequence ID" value="KAJ3512903.1"/>
    <property type="molecule type" value="Genomic_DNA"/>
</dbReference>
<evidence type="ECO:0000313" key="3">
    <source>
        <dbReference type="Proteomes" id="UP001148786"/>
    </source>
</evidence>
<name>A0A9W8KA54_9AGAR</name>
<evidence type="ECO:0000313" key="2">
    <source>
        <dbReference type="EMBL" id="KAJ3512903.1"/>
    </source>
</evidence>
<protein>
    <submittedName>
        <fullName evidence="2">Uncharacterized protein</fullName>
    </submittedName>
</protein>
<gene>
    <name evidence="2" type="ORF">NLJ89_g3254</name>
</gene>
<reference evidence="2" key="1">
    <citation type="submission" date="2022-07" db="EMBL/GenBank/DDBJ databases">
        <title>Genome Sequence of Agrocybe chaxingu.</title>
        <authorList>
            <person name="Buettner E."/>
        </authorList>
    </citation>
    <scope>NUCLEOTIDE SEQUENCE</scope>
    <source>
        <strain evidence="2">MP-N11</strain>
    </source>
</reference>
<sequence length="102" mass="11330">MDDTTVPSDENSTQVLADMKVTNETRCDLIYEIGRTMRKTLNDEKTDNVPEGPDPNGPETVSSLTTRPPTRLPAVQCREWTDEGSADLIASTVVLKRYELGM</sequence>
<comment type="caution">
    <text evidence="2">The sequence shown here is derived from an EMBL/GenBank/DDBJ whole genome shotgun (WGS) entry which is preliminary data.</text>
</comment>
<proteinExistence type="predicted"/>
<dbReference type="AlphaFoldDB" id="A0A9W8KA54"/>
<accession>A0A9W8KA54</accession>
<feature type="region of interest" description="Disordered" evidence="1">
    <location>
        <begin position="39"/>
        <end position="71"/>
    </location>
</feature>
<evidence type="ECO:0000256" key="1">
    <source>
        <dbReference type="SAM" id="MobiDB-lite"/>
    </source>
</evidence>
<organism evidence="2 3">
    <name type="scientific">Agrocybe chaxingu</name>
    <dbReference type="NCBI Taxonomy" id="84603"/>
    <lineage>
        <taxon>Eukaryota</taxon>
        <taxon>Fungi</taxon>
        <taxon>Dikarya</taxon>
        <taxon>Basidiomycota</taxon>
        <taxon>Agaricomycotina</taxon>
        <taxon>Agaricomycetes</taxon>
        <taxon>Agaricomycetidae</taxon>
        <taxon>Agaricales</taxon>
        <taxon>Agaricineae</taxon>
        <taxon>Strophariaceae</taxon>
        <taxon>Agrocybe</taxon>
    </lineage>
</organism>
<keyword evidence="3" id="KW-1185">Reference proteome</keyword>